<dbReference type="RefSeq" id="WP_050725398.1">
    <property type="nucleotide sequence ID" value="NZ_CP012332.1"/>
</dbReference>
<reference evidence="2 3" key="1">
    <citation type="submission" date="2015-08" db="EMBL/GenBank/DDBJ databases">
        <authorList>
            <person name="Babu N.S."/>
            <person name="Beckwith C.J."/>
            <person name="Beseler K.G."/>
            <person name="Brison A."/>
            <person name="Carone J.V."/>
            <person name="Caskin T.P."/>
            <person name="Diamond M."/>
            <person name="Durham M.E."/>
            <person name="Foxe J.M."/>
            <person name="Go M."/>
            <person name="Henderson B.A."/>
            <person name="Jones I.B."/>
            <person name="McGettigan J.A."/>
            <person name="Micheletti S.J."/>
            <person name="Nasrallah M.E."/>
            <person name="Ortiz D."/>
            <person name="Piller C.R."/>
            <person name="Privatt S.R."/>
            <person name="Schneider S.L."/>
            <person name="Sharp S."/>
            <person name="Smith T.C."/>
            <person name="Stanton J.D."/>
            <person name="Ullery H.E."/>
            <person name="Wilson R.J."/>
            <person name="Serrano M.G."/>
            <person name="Buck G."/>
            <person name="Lee V."/>
            <person name="Wang Y."/>
            <person name="Carvalho R."/>
            <person name="Voegtly L."/>
            <person name="Shi R."/>
            <person name="Duckworth R."/>
            <person name="Johnson A."/>
            <person name="Loviza R."/>
            <person name="Walstead R."/>
            <person name="Shah Z."/>
            <person name="Kiflezghi M."/>
            <person name="Wade K."/>
            <person name="Ball S.L."/>
            <person name="Bradley K.W."/>
            <person name="Asai D.J."/>
            <person name="Bowman C.A."/>
            <person name="Russell D.A."/>
            <person name="Pope W.H."/>
            <person name="Jacobs-Sera D."/>
            <person name="Hendrix R.W."/>
            <person name="Hatfull G.F."/>
        </authorList>
    </citation>
    <scope>NUCLEOTIDE SEQUENCE [LARGE SCALE GENOMIC DNA]</scope>
    <source>
        <strain evidence="2 3">DSM 27710</strain>
    </source>
</reference>
<dbReference type="SMART" id="SM00155">
    <property type="entry name" value="PLDc"/>
    <property type="match status" value="2"/>
</dbReference>
<dbReference type="PANTHER" id="PTHR21248:SF22">
    <property type="entry name" value="PHOSPHOLIPASE D"/>
    <property type="match status" value="1"/>
</dbReference>
<evidence type="ECO:0000313" key="2">
    <source>
        <dbReference type="EMBL" id="AKU91025.1"/>
    </source>
</evidence>
<dbReference type="PIRSF" id="PIRSF000850">
    <property type="entry name" value="Phospholipase_D_PSS"/>
    <property type="match status" value="1"/>
</dbReference>
<dbReference type="PANTHER" id="PTHR21248">
    <property type="entry name" value="CARDIOLIPIN SYNTHASE"/>
    <property type="match status" value="1"/>
</dbReference>
<accession>A0A0K1PBX4</accession>
<dbReference type="InterPro" id="IPR025202">
    <property type="entry name" value="PLD-like_dom"/>
</dbReference>
<dbReference type="GO" id="GO:0032049">
    <property type="term" value="P:cardiolipin biosynthetic process"/>
    <property type="evidence" value="ECO:0007669"/>
    <property type="project" value="UniProtKB-ARBA"/>
</dbReference>
<dbReference type="STRING" id="1391653.AKJ08_1412"/>
<dbReference type="InterPro" id="IPR001736">
    <property type="entry name" value="PLipase_D/transphosphatidylase"/>
</dbReference>
<evidence type="ECO:0000313" key="3">
    <source>
        <dbReference type="Proteomes" id="UP000055590"/>
    </source>
</evidence>
<dbReference type="KEGG" id="vin:AKJ08_1412"/>
<dbReference type="PROSITE" id="PS50035">
    <property type="entry name" value="PLD"/>
    <property type="match status" value="2"/>
</dbReference>
<protein>
    <submittedName>
        <fullName evidence="2">Cardiolipin synthetase</fullName>
    </submittedName>
</protein>
<sequence>MESPSEVYAQRAVGTHRLALLRDGEQTYAAMLDAIAKARSTICLSTYILRSDRTGERFAEALIERARDGVEVNLLYDAWGSSVSSDYLRRLREGGVRVVAFRPFRLKSRLASTVGGYLRRDHRKILVVDKEVGFTGGVNIADDYAPLKDGGGGWRDTHLRLEGPAAYELLAFFLYVWMREGGAHLDPTRYRHEGRRPDPKVKILGNGLRRELKLLRKAYLEAFKSAEDRIRITNAYFVPTPRILRALKNAARRGVRVDLIVAGTTDVPAIRFASQGFYGGLLRAGVRIYEWHGRVLHAKTAVIDGRWSTVGSMNLDTLSIRMNLEANAIVEDEAFACDLERMFAEDLESCGEVVLRDLRVRPLLNQIVSWIVWRLRRWL</sequence>
<dbReference type="SUPFAM" id="SSF56024">
    <property type="entry name" value="Phospholipase D/nuclease"/>
    <property type="match status" value="2"/>
</dbReference>
<evidence type="ECO:0000259" key="1">
    <source>
        <dbReference type="PROSITE" id="PS50035"/>
    </source>
</evidence>
<feature type="domain" description="PLD phosphodiesterase" evidence="1">
    <location>
        <begin position="292"/>
        <end position="319"/>
    </location>
</feature>
<feature type="domain" description="PLD phosphodiesterase" evidence="1">
    <location>
        <begin position="117"/>
        <end position="144"/>
    </location>
</feature>
<dbReference type="Gene3D" id="3.30.870.10">
    <property type="entry name" value="Endonuclease Chain A"/>
    <property type="match status" value="2"/>
</dbReference>
<dbReference type="Proteomes" id="UP000055590">
    <property type="component" value="Chromosome"/>
</dbReference>
<proteinExistence type="predicted"/>
<dbReference type="AlphaFoldDB" id="A0A0K1PBX4"/>
<dbReference type="EMBL" id="CP012332">
    <property type="protein sequence ID" value="AKU91025.1"/>
    <property type="molecule type" value="Genomic_DNA"/>
</dbReference>
<dbReference type="CDD" id="cd09110">
    <property type="entry name" value="PLDc_CLS_1"/>
    <property type="match status" value="1"/>
</dbReference>
<keyword evidence="3" id="KW-1185">Reference proteome</keyword>
<dbReference type="CDD" id="cd09159">
    <property type="entry name" value="PLDc_ybhO_like_2"/>
    <property type="match status" value="1"/>
</dbReference>
<name>A0A0K1PBX4_9BACT</name>
<dbReference type="GO" id="GO:0030572">
    <property type="term" value="F:phosphatidyltransferase activity"/>
    <property type="evidence" value="ECO:0007669"/>
    <property type="project" value="UniProtKB-ARBA"/>
</dbReference>
<dbReference type="Pfam" id="PF13091">
    <property type="entry name" value="PLDc_2"/>
    <property type="match status" value="2"/>
</dbReference>
<dbReference type="PATRIC" id="fig|1391653.3.peg.1483"/>
<dbReference type="OrthoDB" id="9762009at2"/>
<gene>
    <name evidence="2" type="ORF">AKJ08_1412</name>
</gene>
<organism evidence="2 3">
    <name type="scientific">Vulgatibacter incomptus</name>
    <dbReference type="NCBI Taxonomy" id="1391653"/>
    <lineage>
        <taxon>Bacteria</taxon>
        <taxon>Pseudomonadati</taxon>
        <taxon>Myxococcota</taxon>
        <taxon>Myxococcia</taxon>
        <taxon>Myxococcales</taxon>
        <taxon>Cystobacterineae</taxon>
        <taxon>Vulgatibacteraceae</taxon>
        <taxon>Vulgatibacter</taxon>
    </lineage>
</organism>